<keyword evidence="1" id="KW-0732">Signal</keyword>
<organism evidence="2 3">
    <name type="scientific">Gilliamella apis</name>
    <dbReference type="NCBI Taxonomy" id="1970738"/>
    <lineage>
        <taxon>Bacteria</taxon>
        <taxon>Pseudomonadati</taxon>
        <taxon>Pseudomonadota</taxon>
        <taxon>Gammaproteobacteria</taxon>
        <taxon>Orbales</taxon>
        <taxon>Orbaceae</taxon>
        <taxon>Gilliamella</taxon>
    </lineage>
</organism>
<dbReference type="EMBL" id="QGLO01000006">
    <property type="protein sequence ID" value="PXY90588.1"/>
    <property type="molecule type" value="Genomic_DNA"/>
</dbReference>
<gene>
    <name evidence="2" type="ORF">DKK78_09375</name>
</gene>
<comment type="caution">
    <text evidence="2">The sequence shown here is derived from an EMBL/GenBank/DDBJ whole genome shotgun (WGS) entry which is preliminary data.</text>
</comment>
<feature type="signal peptide" evidence="1">
    <location>
        <begin position="1"/>
        <end position="21"/>
    </location>
</feature>
<dbReference type="RefSeq" id="WP_110448386.1">
    <property type="nucleotide sequence ID" value="NZ_CP132381.1"/>
</dbReference>
<evidence type="ECO:0000256" key="1">
    <source>
        <dbReference type="SAM" id="SignalP"/>
    </source>
</evidence>
<accession>A0A2V4DMG9</accession>
<dbReference type="AlphaFoldDB" id="A0A2V4DMG9"/>
<protein>
    <submittedName>
        <fullName evidence="2">Uncharacterized protein</fullName>
    </submittedName>
</protein>
<reference evidence="2 3" key="1">
    <citation type="submission" date="2018-05" db="EMBL/GenBank/DDBJ databases">
        <title>Reference genomes for bee gut microbiota database.</title>
        <authorList>
            <person name="Ellegaard K.M."/>
        </authorList>
    </citation>
    <scope>NUCLEOTIDE SEQUENCE [LARGE SCALE GENOMIC DNA]</scope>
    <source>
        <strain evidence="2 3">ESL0172</strain>
    </source>
</reference>
<evidence type="ECO:0000313" key="3">
    <source>
        <dbReference type="Proteomes" id="UP000247673"/>
    </source>
</evidence>
<dbReference type="Proteomes" id="UP000247673">
    <property type="component" value="Unassembled WGS sequence"/>
</dbReference>
<keyword evidence="3" id="KW-1185">Reference proteome</keyword>
<evidence type="ECO:0000313" key="2">
    <source>
        <dbReference type="EMBL" id="PXY90588.1"/>
    </source>
</evidence>
<sequence length="74" mass="8897">MIKKYLFAWGAIIIPSFVALAEPSPTQQLSDQQLIQKRKSDKVHQYLHCLTSIYYLLLMKREIFISHRFFLFEY</sequence>
<proteinExistence type="predicted"/>
<name>A0A2V4DMG9_9GAMM</name>
<feature type="chain" id="PRO_5016174859" evidence="1">
    <location>
        <begin position="22"/>
        <end position="74"/>
    </location>
</feature>